<comment type="caution">
    <text evidence="1">The sequence shown here is derived from an EMBL/GenBank/DDBJ whole genome shotgun (WGS) entry which is preliminary data.</text>
</comment>
<dbReference type="EMBL" id="JAVDXQ010000003">
    <property type="protein sequence ID" value="MDR7297330.1"/>
    <property type="molecule type" value="Genomic_DNA"/>
</dbReference>
<sequence length="53" mass="5918">MAGENISAIEASVWNVERKLFVEGPLSGPLARSWRIRHPGRVDVSPRGWGYDP</sequence>
<reference evidence="1 2" key="1">
    <citation type="submission" date="2023-07" db="EMBL/GenBank/DDBJ databases">
        <title>Sorghum-associated microbial communities from plants grown in Nebraska, USA.</title>
        <authorList>
            <person name="Schachtman D."/>
        </authorList>
    </citation>
    <scope>NUCLEOTIDE SEQUENCE [LARGE SCALE GENOMIC DNA]</scope>
    <source>
        <strain evidence="1 2">BE310</strain>
    </source>
</reference>
<protein>
    <submittedName>
        <fullName evidence="1">Uncharacterized protein</fullName>
    </submittedName>
</protein>
<proteinExistence type="predicted"/>
<evidence type="ECO:0000313" key="2">
    <source>
        <dbReference type="Proteomes" id="UP001180536"/>
    </source>
</evidence>
<accession>A0ABU1ZBH1</accession>
<keyword evidence="2" id="KW-1185">Reference proteome</keyword>
<name>A0ABU1ZBH1_9BURK</name>
<organism evidence="1 2">
    <name type="scientific">Pelomonas aquatica</name>
    <dbReference type="NCBI Taxonomy" id="431058"/>
    <lineage>
        <taxon>Bacteria</taxon>
        <taxon>Pseudomonadati</taxon>
        <taxon>Pseudomonadota</taxon>
        <taxon>Betaproteobacteria</taxon>
        <taxon>Burkholderiales</taxon>
        <taxon>Sphaerotilaceae</taxon>
        <taxon>Roseateles</taxon>
    </lineage>
</organism>
<gene>
    <name evidence="1" type="ORF">J2X16_002677</name>
</gene>
<dbReference type="Proteomes" id="UP001180536">
    <property type="component" value="Unassembled WGS sequence"/>
</dbReference>
<evidence type="ECO:0000313" key="1">
    <source>
        <dbReference type="EMBL" id="MDR7297330.1"/>
    </source>
</evidence>